<gene>
    <name evidence="2" type="ORF">NQ317_019469</name>
</gene>
<dbReference type="EMBL" id="JAPWTJ010000271">
    <property type="protein sequence ID" value="KAJ8980254.1"/>
    <property type="molecule type" value="Genomic_DNA"/>
</dbReference>
<dbReference type="Proteomes" id="UP001162164">
    <property type="component" value="Unassembled WGS sequence"/>
</dbReference>
<name>A0ABQ9JPP9_9CUCU</name>
<evidence type="ECO:0000259" key="1">
    <source>
        <dbReference type="Pfam" id="PF21789"/>
    </source>
</evidence>
<evidence type="ECO:0000313" key="2">
    <source>
        <dbReference type="EMBL" id="KAJ8980254.1"/>
    </source>
</evidence>
<proteinExistence type="predicted"/>
<dbReference type="InterPro" id="IPR048367">
    <property type="entry name" value="TNP-like_RNaseH_C"/>
</dbReference>
<organism evidence="2 3">
    <name type="scientific">Molorchus minor</name>
    <dbReference type="NCBI Taxonomy" id="1323400"/>
    <lineage>
        <taxon>Eukaryota</taxon>
        <taxon>Metazoa</taxon>
        <taxon>Ecdysozoa</taxon>
        <taxon>Arthropoda</taxon>
        <taxon>Hexapoda</taxon>
        <taxon>Insecta</taxon>
        <taxon>Pterygota</taxon>
        <taxon>Neoptera</taxon>
        <taxon>Endopterygota</taxon>
        <taxon>Coleoptera</taxon>
        <taxon>Polyphaga</taxon>
        <taxon>Cucujiformia</taxon>
        <taxon>Chrysomeloidea</taxon>
        <taxon>Cerambycidae</taxon>
        <taxon>Lamiinae</taxon>
        <taxon>Monochamini</taxon>
        <taxon>Molorchus</taxon>
    </lineage>
</organism>
<reference evidence="2" key="1">
    <citation type="journal article" date="2023" name="Insect Mol. Biol.">
        <title>Genome sequencing provides insights into the evolution of gene families encoding plant cell wall-degrading enzymes in longhorned beetles.</title>
        <authorList>
            <person name="Shin N.R."/>
            <person name="Okamura Y."/>
            <person name="Kirsch R."/>
            <person name="Pauchet Y."/>
        </authorList>
    </citation>
    <scope>NUCLEOTIDE SEQUENCE</scope>
    <source>
        <strain evidence="2">MMC_N1</strain>
    </source>
</reference>
<evidence type="ECO:0000313" key="3">
    <source>
        <dbReference type="Proteomes" id="UP001162164"/>
    </source>
</evidence>
<comment type="caution">
    <text evidence="2">The sequence shown here is derived from an EMBL/GenBank/DDBJ whole genome shotgun (WGS) entry which is preliminary data.</text>
</comment>
<keyword evidence="3" id="KW-1185">Reference proteome</keyword>
<dbReference type="Pfam" id="PF21789">
    <property type="entry name" value="TNP-like_RNaseH_C"/>
    <property type="match status" value="1"/>
</dbReference>
<sequence>MTNVANTIIDPTEHHQNKRAEAMQISLKQEVESAKVNRNKIVITFDLQQTLPTPSLTVGPAFYLRKAWTYNLGVHDCVSEKASMFMWTETTVKRGSEEIAGVLKYLSSKDTTVLNKKYYEKLPIFLSFFLNSTFLIISNDSRFLSSSSSSLSELANSYPIYPNLKYSKDLMSTMLLPITVFCYEKLKCCFGCPNGPSSSKTEATHGRKLDGIKNQLRVPTTKENISTAPAGLEPLPWKSLKEGELKQRSLATATFAKQVDELFDSFNGSRASPPDGKELKCRVTEDSAHHRYWKKAFKMVKEWHFQRMTKSGSFKTRKPPSQVGWLTTLNAIRKIWAYLHSHGVNFFRPRALNQDALKNLFGAIRGGCGSGDNPAAAQFSAMPTNIAANGQTERVASGRVRFLERCLGRSRVFQTVVGLSSQARLNVLRLAVVMTVAVAATAAASVRGIDCDYSYSRNDPSPPDLSRTLPKPKTTVFGVFTYIFRLFIMDDHNSWGDKFNPLELAF</sequence>
<accession>A0ABQ9JPP9</accession>
<protein>
    <recommendedName>
        <fullName evidence="1">Transposable element P transposase-like RNase H C-terminal domain-containing protein</fullName>
    </recommendedName>
</protein>
<feature type="domain" description="Transposable element P transposase-like RNase H C-terminal" evidence="1">
    <location>
        <begin position="351"/>
        <end position="381"/>
    </location>
</feature>